<feature type="transmembrane region" description="Helical" evidence="1">
    <location>
        <begin position="179"/>
        <end position="198"/>
    </location>
</feature>
<evidence type="ECO:0000313" key="3">
    <source>
        <dbReference type="Proteomes" id="UP000265801"/>
    </source>
</evidence>
<evidence type="ECO:0008006" key="4">
    <source>
        <dbReference type="Google" id="ProtNLM"/>
    </source>
</evidence>
<keyword evidence="3" id="KW-1185">Reference proteome</keyword>
<evidence type="ECO:0000313" key="2">
    <source>
        <dbReference type="EMBL" id="RIW30714.1"/>
    </source>
</evidence>
<reference evidence="2 3" key="1">
    <citation type="submission" date="2018-09" db="EMBL/GenBank/DDBJ databases">
        <title>Bacillus saliacetes sp. nov., isolated from Thai shrimp paste (Ka-pi).</title>
        <authorList>
            <person name="Daroonpunt R."/>
            <person name="Tanasupawat S."/>
            <person name="Yiamsombut S."/>
        </authorList>
    </citation>
    <scope>NUCLEOTIDE SEQUENCE [LARGE SCALE GENOMIC DNA]</scope>
    <source>
        <strain evidence="2 3">SKP7-4</strain>
    </source>
</reference>
<feature type="transmembrane region" description="Helical" evidence="1">
    <location>
        <begin position="213"/>
        <end position="233"/>
    </location>
</feature>
<gene>
    <name evidence="2" type="ORF">D3H55_16420</name>
</gene>
<feature type="transmembrane region" description="Helical" evidence="1">
    <location>
        <begin position="15"/>
        <end position="36"/>
    </location>
</feature>
<protein>
    <recommendedName>
        <fullName evidence="4">ABC transporter permease</fullName>
    </recommendedName>
</protein>
<keyword evidence="1" id="KW-1133">Transmembrane helix</keyword>
<organism evidence="2 3">
    <name type="scientific">Bacillus salacetis</name>
    <dbReference type="NCBI Taxonomy" id="2315464"/>
    <lineage>
        <taxon>Bacteria</taxon>
        <taxon>Bacillati</taxon>
        <taxon>Bacillota</taxon>
        <taxon>Bacilli</taxon>
        <taxon>Bacillales</taxon>
        <taxon>Bacillaceae</taxon>
        <taxon>Bacillus</taxon>
    </lineage>
</organism>
<keyword evidence="1" id="KW-0812">Transmembrane</keyword>
<accession>A0A3A1QSZ2</accession>
<name>A0A3A1QSZ2_9BACI</name>
<dbReference type="OrthoDB" id="2380965at2"/>
<keyword evidence="1" id="KW-0472">Membrane</keyword>
<sequence>MMKDAWWLARKEFRFYKISIGFSVVVTILLAALISFSLEQSDSNVFHPEGSKDKFIFMDIIFVLVTPSLSAIFMSGPYLSLKAVKEDPFSKRMAYLRSLPIPVNVLSLSRTIMMLMTFTLLSLVFYATFTFVLYDQIFEHLTVAEYFTFLVIWLGYAAAMGGFNPFIEYGTNGKVLHTVPYLLMILLAFVIFVFYQLAGNGIVESTISLSTTIGWPIALLFLFVGAAGCVGWNKLLTVRLARRDYV</sequence>
<evidence type="ECO:0000256" key="1">
    <source>
        <dbReference type="SAM" id="Phobius"/>
    </source>
</evidence>
<comment type="caution">
    <text evidence="2">The sequence shown here is derived from an EMBL/GenBank/DDBJ whole genome shotgun (WGS) entry which is preliminary data.</text>
</comment>
<feature type="transmembrane region" description="Helical" evidence="1">
    <location>
        <begin position="56"/>
        <end position="81"/>
    </location>
</feature>
<dbReference type="EMBL" id="QXIR01000025">
    <property type="protein sequence ID" value="RIW30714.1"/>
    <property type="molecule type" value="Genomic_DNA"/>
</dbReference>
<dbReference type="AlphaFoldDB" id="A0A3A1QSZ2"/>
<feature type="transmembrane region" description="Helical" evidence="1">
    <location>
        <begin position="146"/>
        <end position="167"/>
    </location>
</feature>
<proteinExistence type="predicted"/>
<dbReference type="Proteomes" id="UP000265801">
    <property type="component" value="Unassembled WGS sequence"/>
</dbReference>
<feature type="transmembrane region" description="Helical" evidence="1">
    <location>
        <begin position="101"/>
        <end position="134"/>
    </location>
</feature>